<gene>
    <name evidence="1" type="ORF">DPEC_G00071330</name>
</gene>
<keyword evidence="2" id="KW-1185">Reference proteome</keyword>
<organism evidence="1 2">
    <name type="scientific">Dallia pectoralis</name>
    <name type="common">Alaska blackfish</name>
    <dbReference type="NCBI Taxonomy" id="75939"/>
    <lineage>
        <taxon>Eukaryota</taxon>
        <taxon>Metazoa</taxon>
        <taxon>Chordata</taxon>
        <taxon>Craniata</taxon>
        <taxon>Vertebrata</taxon>
        <taxon>Euteleostomi</taxon>
        <taxon>Actinopterygii</taxon>
        <taxon>Neopterygii</taxon>
        <taxon>Teleostei</taxon>
        <taxon>Protacanthopterygii</taxon>
        <taxon>Esociformes</taxon>
        <taxon>Umbridae</taxon>
        <taxon>Dallia</taxon>
    </lineage>
</organism>
<sequence>MVSGQPHFVRCIKPNNDRQPSKFDLEKVLVQLRYTGVLETAKIRRQGYSHRILYAKFVNRYYILAFPVHEEPAGSPETCASILVKAKLENWVLGKTKVFLKYYHVEHLNLMVRQTTDSIVLVQAYIRGWLGAKRYGKILKKRTQSALAIQSVCRGYLAKKKFKELVDEKNKSAVKIQAHYRGHRERKCYKKKREAIEKDRIEKERFEVAKLEEDEMVNSAVVLQSNYRGYKERKILRERHKTLVGDKLRLCSTSPLPVEAFFTEEHEEEDERIRVAERDKEMTQMANQEDEDHDKAEEDIDEEDTEVSDEFEDSKHAEIGDELNAEAADMDVVYLEHEDRAATVLQSNFRGYKERKHLVKEGKIPAKKHRVTSTTEDNTRKIDGMPNPKEHSKLPEAATKIPLENKTQVRAKEQPELKLVQTYEPTLEPKPEPPITPQAKPDEEKAVNIQQSNVRGHQDRNTFIESDQVLRSKEETILGENGEALKVKARVVDLTDIDLVCNETVPKGGDMYDEEQAVVKIQSQFRGYKERKNLKATYGTAQTDMEELEILSKEVSKVSQNYMSLQQNLNEIIQAQHTNPANNGAFVKGEAVNGFAANNPQSGDLKVCRTPRRSQPPKTLNEPEDSTYYNLIHYAVFSTLESRKIGDGGSLQRSVQDDKRKPRKQGPGKLLDVDDHYYGGLPTSGSTGAIARNRLTSLSRQASLEQRQSMDQRRSTESRLSSVRNQSAAADKSPQTKRQFSAQDKGPSSDQRQTVASQKSQQTKSQRRHSRDRAVSELADDSNLTKKKRYSVSRLQSTEGQEDNPYDYRKLLRKTSQRRKLMRQY</sequence>
<proteinExistence type="predicted"/>
<protein>
    <submittedName>
        <fullName evidence="1">Uncharacterized protein</fullName>
    </submittedName>
</protein>
<name>A0ACC2H2D1_DALPE</name>
<accession>A0ACC2H2D1</accession>
<evidence type="ECO:0000313" key="2">
    <source>
        <dbReference type="Proteomes" id="UP001157502"/>
    </source>
</evidence>
<reference evidence="1" key="1">
    <citation type="submission" date="2021-05" db="EMBL/GenBank/DDBJ databases">
        <authorList>
            <person name="Pan Q."/>
            <person name="Jouanno E."/>
            <person name="Zahm M."/>
            <person name="Klopp C."/>
            <person name="Cabau C."/>
            <person name="Louis A."/>
            <person name="Berthelot C."/>
            <person name="Parey E."/>
            <person name="Roest Crollius H."/>
            <person name="Montfort J."/>
            <person name="Robinson-Rechavi M."/>
            <person name="Bouchez O."/>
            <person name="Lampietro C."/>
            <person name="Lopez Roques C."/>
            <person name="Donnadieu C."/>
            <person name="Postlethwait J."/>
            <person name="Bobe J."/>
            <person name="Dillon D."/>
            <person name="Chandos A."/>
            <person name="von Hippel F."/>
            <person name="Guiguen Y."/>
        </authorList>
    </citation>
    <scope>NUCLEOTIDE SEQUENCE</scope>
    <source>
        <strain evidence="1">YG-Jan2019</strain>
    </source>
</reference>
<dbReference type="EMBL" id="CM055733">
    <property type="protein sequence ID" value="KAJ8010084.1"/>
    <property type="molecule type" value="Genomic_DNA"/>
</dbReference>
<evidence type="ECO:0000313" key="1">
    <source>
        <dbReference type="EMBL" id="KAJ8010084.1"/>
    </source>
</evidence>
<comment type="caution">
    <text evidence="1">The sequence shown here is derived from an EMBL/GenBank/DDBJ whole genome shotgun (WGS) entry which is preliminary data.</text>
</comment>
<dbReference type="Proteomes" id="UP001157502">
    <property type="component" value="Chromosome 6"/>
</dbReference>